<feature type="compositionally biased region" description="Basic and acidic residues" evidence="1">
    <location>
        <begin position="152"/>
        <end position="168"/>
    </location>
</feature>
<feature type="compositionally biased region" description="Basic residues" evidence="1">
    <location>
        <begin position="203"/>
        <end position="212"/>
    </location>
</feature>
<feature type="compositionally biased region" description="Basic and acidic residues" evidence="1">
    <location>
        <begin position="117"/>
        <end position="128"/>
    </location>
</feature>
<dbReference type="Proteomes" id="UP000288859">
    <property type="component" value="Unassembled WGS sequence"/>
</dbReference>
<dbReference type="OrthoDB" id="10296748at2759"/>
<evidence type="ECO:0000256" key="1">
    <source>
        <dbReference type="SAM" id="MobiDB-lite"/>
    </source>
</evidence>
<dbReference type="EMBL" id="NAJM01000011">
    <property type="protein sequence ID" value="RVX72718.1"/>
    <property type="molecule type" value="Genomic_DNA"/>
</dbReference>
<dbReference type="AlphaFoldDB" id="A0A438NAD0"/>
<feature type="region of interest" description="Disordered" evidence="1">
    <location>
        <begin position="86"/>
        <end position="105"/>
    </location>
</feature>
<feature type="compositionally biased region" description="Basic and acidic residues" evidence="1">
    <location>
        <begin position="180"/>
        <end position="202"/>
    </location>
</feature>
<organism evidence="2 3">
    <name type="scientific">Exophiala mesophila</name>
    <name type="common">Black yeast-like fungus</name>
    <dbReference type="NCBI Taxonomy" id="212818"/>
    <lineage>
        <taxon>Eukaryota</taxon>
        <taxon>Fungi</taxon>
        <taxon>Dikarya</taxon>
        <taxon>Ascomycota</taxon>
        <taxon>Pezizomycotina</taxon>
        <taxon>Eurotiomycetes</taxon>
        <taxon>Chaetothyriomycetidae</taxon>
        <taxon>Chaetothyriales</taxon>
        <taxon>Herpotrichiellaceae</taxon>
        <taxon>Exophiala</taxon>
    </lineage>
</organism>
<gene>
    <name evidence="2" type="ORF">B0A52_04116</name>
</gene>
<accession>A0A438NAD0</accession>
<comment type="caution">
    <text evidence="2">The sequence shown here is derived from an EMBL/GenBank/DDBJ whole genome shotgun (WGS) entry which is preliminary data.</text>
</comment>
<feature type="region of interest" description="Disordered" evidence="1">
    <location>
        <begin position="117"/>
        <end position="226"/>
    </location>
</feature>
<dbReference type="VEuPathDB" id="FungiDB:PV10_03371"/>
<name>A0A438NAD0_EXOME</name>
<protein>
    <submittedName>
        <fullName evidence="2">Uncharacterized protein</fullName>
    </submittedName>
</protein>
<evidence type="ECO:0000313" key="3">
    <source>
        <dbReference type="Proteomes" id="UP000288859"/>
    </source>
</evidence>
<evidence type="ECO:0000313" key="2">
    <source>
        <dbReference type="EMBL" id="RVX72718.1"/>
    </source>
</evidence>
<proteinExistence type="predicted"/>
<reference evidence="2 3" key="1">
    <citation type="submission" date="2017-03" db="EMBL/GenBank/DDBJ databases">
        <title>Genomes of endolithic fungi from Antarctica.</title>
        <authorList>
            <person name="Coleine C."/>
            <person name="Masonjones S."/>
            <person name="Stajich J.E."/>
        </authorList>
    </citation>
    <scope>NUCLEOTIDE SEQUENCE [LARGE SCALE GENOMIC DNA]</scope>
    <source>
        <strain evidence="2 3">CCFEE 6314</strain>
    </source>
</reference>
<sequence length="226" mass="26310">MRDFVPGPKDYSMKNQKCWKHRAKGRRQYTEQDVENSIERMEEAAEYRITHAEAMSRRDEFGWGSDNTPDGKPPVYRRVPVDRMLDGMSQSTERGVEGTGSRAEELARTVEELVRTVEGRENRRDHLDGMLSEVGTVGESSQHARLPPGLWDNDRETQSVERLGRIDDWDISPAEARQGCVREREPEEDHSTRPWERPETPRGRRRDKHGRRQSGDSGDERRGRRR</sequence>